<dbReference type="OrthoDB" id="565019at2"/>
<feature type="coiled-coil region" evidence="1">
    <location>
        <begin position="43"/>
        <end position="151"/>
    </location>
</feature>
<gene>
    <name evidence="3" type="ordered locus">AM1_5655</name>
</gene>
<dbReference type="RefSeq" id="WP_012165822.1">
    <property type="nucleotide sequence ID" value="NC_009925.1"/>
</dbReference>
<dbReference type="Proteomes" id="UP000000268">
    <property type="component" value="Chromosome"/>
</dbReference>
<dbReference type="KEGG" id="amr:AM1_5655"/>
<protein>
    <submittedName>
        <fullName evidence="3">Uncharacterized protein</fullName>
    </submittedName>
</protein>
<sequence>MKSIAERYKSLAGAYVKLSDKFHQLDVAHMNLKEKLLPAVKAINSYRSLIQQLQQDKAELERTVQTLTERQKYLEDNQLTLQAKEVELSMAVNTLTKENTDLQVALQDFQAKYEVVSGFESLLASEPQAMLTEAEQQMELVEETLQEIALNSDPDLSQEEKELIEAYQKETESLFGSMEPLKDWDSPEVPEAIPCVA</sequence>
<feature type="region of interest" description="Disordered" evidence="2">
    <location>
        <begin position="177"/>
        <end position="197"/>
    </location>
</feature>
<name>B0CG49_ACAM1</name>
<evidence type="ECO:0000256" key="2">
    <source>
        <dbReference type="SAM" id="MobiDB-lite"/>
    </source>
</evidence>
<evidence type="ECO:0000256" key="1">
    <source>
        <dbReference type="SAM" id="Coils"/>
    </source>
</evidence>
<evidence type="ECO:0000313" key="4">
    <source>
        <dbReference type="Proteomes" id="UP000000268"/>
    </source>
</evidence>
<reference evidence="3 4" key="1">
    <citation type="journal article" date="2008" name="Proc. Natl. Acad. Sci. U.S.A.">
        <title>Niche adaptation and genome expansion in the chlorophyll d-producing cyanobacterium Acaryochloris marina.</title>
        <authorList>
            <person name="Swingley W.D."/>
            <person name="Chen M."/>
            <person name="Cheung P.C."/>
            <person name="Conrad A.L."/>
            <person name="Dejesa L.C."/>
            <person name="Hao J."/>
            <person name="Honchak B.M."/>
            <person name="Karbach L.E."/>
            <person name="Kurdoglu A."/>
            <person name="Lahiri S."/>
            <person name="Mastrian S.D."/>
            <person name="Miyashita H."/>
            <person name="Page L."/>
            <person name="Ramakrishna P."/>
            <person name="Satoh S."/>
            <person name="Sattley W.M."/>
            <person name="Shimada Y."/>
            <person name="Taylor H.L."/>
            <person name="Tomo T."/>
            <person name="Tsuchiya T."/>
            <person name="Wang Z.T."/>
            <person name="Raymond J."/>
            <person name="Mimuro M."/>
            <person name="Blankenship R.E."/>
            <person name="Touchman J.W."/>
        </authorList>
    </citation>
    <scope>NUCLEOTIDE SEQUENCE [LARGE SCALE GENOMIC DNA]</scope>
    <source>
        <strain evidence="4">MBIC 11017</strain>
    </source>
</reference>
<dbReference type="STRING" id="329726.AM1_5655"/>
<dbReference type="EMBL" id="CP000828">
    <property type="protein sequence ID" value="ABW30602.1"/>
    <property type="molecule type" value="Genomic_DNA"/>
</dbReference>
<dbReference type="eggNOG" id="ENOG5032ZQJ">
    <property type="taxonomic scope" value="Bacteria"/>
</dbReference>
<accession>B0CG49</accession>
<keyword evidence="1" id="KW-0175">Coiled coil</keyword>
<organism evidence="3 4">
    <name type="scientific">Acaryochloris marina (strain MBIC 11017)</name>
    <dbReference type="NCBI Taxonomy" id="329726"/>
    <lineage>
        <taxon>Bacteria</taxon>
        <taxon>Bacillati</taxon>
        <taxon>Cyanobacteriota</taxon>
        <taxon>Cyanophyceae</taxon>
        <taxon>Acaryochloridales</taxon>
        <taxon>Acaryochloridaceae</taxon>
        <taxon>Acaryochloris</taxon>
    </lineage>
</organism>
<dbReference type="AlphaFoldDB" id="B0CG49"/>
<proteinExistence type="predicted"/>
<evidence type="ECO:0000313" key="3">
    <source>
        <dbReference type="EMBL" id="ABW30602.1"/>
    </source>
</evidence>
<keyword evidence="4" id="KW-1185">Reference proteome</keyword>
<dbReference type="HOGENOM" id="CLU_1381498_0_0_3"/>
<dbReference type="Gene3D" id="6.10.250.370">
    <property type="match status" value="1"/>
</dbReference>